<evidence type="ECO:0000259" key="5">
    <source>
        <dbReference type="PROSITE" id="PS50865"/>
    </source>
</evidence>
<evidence type="ECO:0000256" key="3">
    <source>
        <dbReference type="ARBA" id="ARBA00022833"/>
    </source>
</evidence>
<dbReference type="GO" id="GO:0008270">
    <property type="term" value="F:zinc ion binding"/>
    <property type="evidence" value="ECO:0007669"/>
    <property type="project" value="UniProtKB-KW"/>
</dbReference>
<dbReference type="Pfam" id="PF01753">
    <property type="entry name" value="zf-MYND"/>
    <property type="match status" value="1"/>
</dbReference>
<protein>
    <recommendedName>
        <fullName evidence="5">MYND-type domain-containing protein</fullName>
    </recommendedName>
</protein>
<gene>
    <name evidence="6" type="ORF">CSUB01_11588</name>
</gene>
<dbReference type="SUPFAM" id="SSF144232">
    <property type="entry name" value="HIT/MYND zinc finger-like"/>
    <property type="match status" value="1"/>
</dbReference>
<reference evidence="7" key="1">
    <citation type="journal article" date="2014" name="Genome Announc.">
        <title>Draft genome sequence of Colletotrichum sublineola, a destructive pathogen of cultivated sorghum.</title>
        <authorList>
            <person name="Baroncelli R."/>
            <person name="Sanz-Martin J.M."/>
            <person name="Rech G.E."/>
            <person name="Sukno S.A."/>
            <person name="Thon M.R."/>
        </authorList>
    </citation>
    <scope>NUCLEOTIDE SEQUENCE [LARGE SCALE GENOMIC DNA]</scope>
    <source>
        <strain evidence="7">TX430BB</strain>
    </source>
</reference>
<dbReference type="Proteomes" id="UP000027238">
    <property type="component" value="Unassembled WGS sequence"/>
</dbReference>
<proteinExistence type="predicted"/>
<keyword evidence="2 4" id="KW-0863">Zinc-finger</keyword>
<organism evidence="6 7">
    <name type="scientific">Colletotrichum sublineola</name>
    <name type="common">Sorghum anthracnose fungus</name>
    <dbReference type="NCBI Taxonomy" id="1173701"/>
    <lineage>
        <taxon>Eukaryota</taxon>
        <taxon>Fungi</taxon>
        <taxon>Dikarya</taxon>
        <taxon>Ascomycota</taxon>
        <taxon>Pezizomycotina</taxon>
        <taxon>Sordariomycetes</taxon>
        <taxon>Hypocreomycetidae</taxon>
        <taxon>Glomerellales</taxon>
        <taxon>Glomerellaceae</taxon>
        <taxon>Colletotrichum</taxon>
        <taxon>Colletotrichum graminicola species complex</taxon>
    </lineage>
</organism>
<comment type="caution">
    <text evidence="6">The sequence shown here is derived from an EMBL/GenBank/DDBJ whole genome shotgun (WGS) entry which is preliminary data.</text>
</comment>
<accession>A0A066XLF4</accession>
<keyword evidence="7" id="KW-1185">Reference proteome</keyword>
<feature type="domain" description="MYND-type" evidence="5">
    <location>
        <begin position="163"/>
        <end position="203"/>
    </location>
</feature>
<dbReference type="InterPro" id="IPR002893">
    <property type="entry name" value="Znf_MYND"/>
</dbReference>
<keyword evidence="3" id="KW-0862">Zinc</keyword>
<dbReference type="HOGENOM" id="CLU_076139_1_0_1"/>
<dbReference type="PROSITE" id="PS50865">
    <property type="entry name" value="ZF_MYND_2"/>
    <property type="match status" value="1"/>
</dbReference>
<dbReference type="PROSITE" id="PS01360">
    <property type="entry name" value="ZF_MYND_1"/>
    <property type="match status" value="1"/>
</dbReference>
<dbReference type="Gene3D" id="6.10.140.2220">
    <property type="match status" value="1"/>
</dbReference>
<evidence type="ECO:0000313" key="7">
    <source>
        <dbReference type="Proteomes" id="UP000027238"/>
    </source>
</evidence>
<dbReference type="eggNOG" id="KOG2084">
    <property type="taxonomic scope" value="Eukaryota"/>
</dbReference>
<evidence type="ECO:0000256" key="4">
    <source>
        <dbReference type="PROSITE-ProRule" id="PRU00134"/>
    </source>
</evidence>
<dbReference type="EMBL" id="JMSE01000485">
    <property type="protein sequence ID" value="KDN69717.1"/>
    <property type="molecule type" value="Genomic_DNA"/>
</dbReference>
<evidence type="ECO:0000256" key="1">
    <source>
        <dbReference type="ARBA" id="ARBA00022723"/>
    </source>
</evidence>
<evidence type="ECO:0000313" key="6">
    <source>
        <dbReference type="EMBL" id="KDN69717.1"/>
    </source>
</evidence>
<sequence length="230" mass="25310">MAATPAQGTSSPVSPAAALGFVAGFDNTETFPFFDKLDSDQGLAGTRFYDEPDDHWCLLAEICSVERFLRVRLVARDCEGRSFVIAFYPDAARAGDIDTARLQPGHTVAILYANQHFFLDGTDGVRVENLSACRVFPVGLGALFRIGADCCDYSGAGGERKKCHGCGREDVGLVRCGRCDFFYYCDKVCQEVGWKRKGHRLACRVVADPAFKALLTLPRVRGTDRFRFPT</sequence>
<name>A0A066XLF4_COLSU</name>
<evidence type="ECO:0000256" key="2">
    <source>
        <dbReference type="ARBA" id="ARBA00022771"/>
    </source>
</evidence>
<dbReference type="OMA" id="ITEIVPW"/>
<keyword evidence="1" id="KW-0479">Metal-binding</keyword>
<dbReference type="OrthoDB" id="265717at2759"/>
<dbReference type="AlphaFoldDB" id="A0A066XLF4"/>